<feature type="domain" description="Plasmid pRiA4b Orf3-like" evidence="2">
    <location>
        <begin position="2"/>
        <end position="131"/>
    </location>
</feature>
<name>A0A4Q0P2S7_9FLAO</name>
<evidence type="ECO:0000313" key="4">
    <source>
        <dbReference type="Proteomes" id="UP000289238"/>
    </source>
</evidence>
<keyword evidence="4" id="KW-1185">Reference proteome</keyword>
<feature type="region of interest" description="Disordered" evidence="1">
    <location>
        <begin position="134"/>
        <end position="177"/>
    </location>
</feature>
<evidence type="ECO:0000313" key="3">
    <source>
        <dbReference type="EMBL" id="RXG20797.1"/>
    </source>
</evidence>
<dbReference type="PANTHER" id="PTHR41878:SF1">
    <property type="entry name" value="TNPR PROTEIN"/>
    <property type="match status" value="1"/>
</dbReference>
<sequence length="177" mass="20837">MIYRFRIILDTEEDIFRDIEIEQSASFEDLHNSITQSFGFDGTEMASFYVSDDEWTQGEEIALFDMSDAEVPLRTMQDTSLEQMLNQDQTRMIYVYDFFNLWTFFVELAEITEPDESVSYPNLMYVFGQIPAQAPETDFSGEESDQDADDFDDDDDPFDDDYDIEDYEGLDFDENWN</sequence>
<dbReference type="AlphaFoldDB" id="A0A4Q0P2S7"/>
<dbReference type="EMBL" id="QOVM01000007">
    <property type="protein sequence ID" value="RXG20797.1"/>
    <property type="molecule type" value="Genomic_DNA"/>
</dbReference>
<feature type="compositionally biased region" description="Acidic residues" evidence="1">
    <location>
        <begin position="139"/>
        <end position="177"/>
    </location>
</feature>
<organism evidence="3 4">
    <name type="scientific">Leeuwenhoekiella aequorea</name>
    <dbReference type="NCBI Taxonomy" id="283736"/>
    <lineage>
        <taxon>Bacteria</taxon>
        <taxon>Pseudomonadati</taxon>
        <taxon>Bacteroidota</taxon>
        <taxon>Flavobacteriia</taxon>
        <taxon>Flavobacteriales</taxon>
        <taxon>Flavobacteriaceae</taxon>
        <taxon>Leeuwenhoekiella</taxon>
    </lineage>
</organism>
<dbReference type="Proteomes" id="UP000289238">
    <property type="component" value="Unassembled WGS sequence"/>
</dbReference>
<dbReference type="Gene3D" id="3.10.290.30">
    <property type="entry name" value="MM3350-like"/>
    <property type="match status" value="1"/>
</dbReference>
<dbReference type="InterPro" id="IPR024047">
    <property type="entry name" value="MM3350-like_sf"/>
</dbReference>
<dbReference type="InterPro" id="IPR012912">
    <property type="entry name" value="Plasmid_pRiA4b_Orf3-like"/>
</dbReference>
<accession>A0A4Q0P2S7</accession>
<protein>
    <submittedName>
        <fullName evidence="3">PRiA4b ORF-3-like protein</fullName>
    </submittedName>
</protein>
<comment type="caution">
    <text evidence="3">The sequence shown here is derived from an EMBL/GenBank/DDBJ whole genome shotgun (WGS) entry which is preliminary data.</text>
</comment>
<dbReference type="RefSeq" id="WP_128758646.1">
    <property type="nucleotide sequence ID" value="NZ_JASMRS010000004.1"/>
</dbReference>
<dbReference type="SUPFAM" id="SSF159941">
    <property type="entry name" value="MM3350-like"/>
    <property type="match status" value="1"/>
</dbReference>
<gene>
    <name evidence="3" type="ORF">DSM00_2901</name>
</gene>
<dbReference type="PANTHER" id="PTHR41878">
    <property type="entry name" value="LEXA REPRESSOR-RELATED"/>
    <property type="match status" value="1"/>
</dbReference>
<evidence type="ECO:0000256" key="1">
    <source>
        <dbReference type="SAM" id="MobiDB-lite"/>
    </source>
</evidence>
<proteinExistence type="predicted"/>
<evidence type="ECO:0000259" key="2">
    <source>
        <dbReference type="Pfam" id="PF07929"/>
    </source>
</evidence>
<dbReference type="Pfam" id="PF07929">
    <property type="entry name" value="PRiA4_ORF3"/>
    <property type="match status" value="1"/>
</dbReference>
<reference evidence="3 4" key="1">
    <citation type="submission" date="2018-07" db="EMBL/GenBank/DDBJ databases">
        <title>Leeuwenhoekiella genomics.</title>
        <authorList>
            <person name="Tahon G."/>
            <person name="Willems A."/>
        </authorList>
    </citation>
    <scope>NUCLEOTIDE SEQUENCE [LARGE SCALE GENOMIC DNA]</scope>
    <source>
        <strain evidence="3 4">LMG 22550</strain>
    </source>
</reference>
<dbReference type="OrthoDB" id="666725at2"/>